<dbReference type="GO" id="GO:0003676">
    <property type="term" value="F:nucleic acid binding"/>
    <property type="evidence" value="ECO:0007669"/>
    <property type="project" value="InterPro"/>
</dbReference>
<organism evidence="3">
    <name type="scientific">Clastoptera arizonana</name>
    <name type="common">Arizona spittle bug</name>
    <dbReference type="NCBI Taxonomy" id="38151"/>
    <lineage>
        <taxon>Eukaryota</taxon>
        <taxon>Metazoa</taxon>
        <taxon>Ecdysozoa</taxon>
        <taxon>Arthropoda</taxon>
        <taxon>Hexapoda</taxon>
        <taxon>Insecta</taxon>
        <taxon>Pterygota</taxon>
        <taxon>Neoptera</taxon>
        <taxon>Paraneoptera</taxon>
        <taxon>Hemiptera</taxon>
        <taxon>Auchenorrhyncha</taxon>
        <taxon>Cercopoidea</taxon>
        <taxon>Clastopteridae</taxon>
        <taxon>Clastoptera</taxon>
    </lineage>
</organism>
<evidence type="ECO:0000259" key="2">
    <source>
        <dbReference type="PROSITE" id="PS50158"/>
    </source>
</evidence>
<dbReference type="AlphaFoldDB" id="A0A1B6CAB6"/>
<proteinExistence type="predicted"/>
<dbReference type="InterPro" id="IPR036875">
    <property type="entry name" value="Znf_CCHC_sf"/>
</dbReference>
<evidence type="ECO:0000313" key="3">
    <source>
        <dbReference type="EMBL" id="JAS10391.1"/>
    </source>
</evidence>
<reference evidence="3" key="1">
    <citation type="submission" date="2015-12" db="EMBL/GenBank/DDBJ databases">
        <title>De novo transcriptome assembly of four potential Pierce s Disease insect vectors from Arizona vineyards.</title>
        <authorList>
            <person name="Tassone E.E."/>
        </authorList>
    </citation>
    <scope>NUCLEOTIDE SEQUENCE</scope>
</reference>
<dbReference type="SMART" id="SM00343">
    <property type="entry name" value="ZnF_C2HC"/>
    <property type="match status" value="2"/>
</dbReference>
<name>A0A1B6CAB6_9HEMI</name>
<dbReference type="SUPFAM" id="SSF57756">
    <property type="entry name" value="Retrovirus zinc finger-like domains"/>
    <property type="match status" value="1"/>
</dbReference>
<dbReference type="PROSITE" id="PS50158">
    <property type="entry name" value="ZF_CCHC"/>
    <property type="match status" value="1"/>
</dbReference>
<protein>
    <recommendedName>
        <fullName evidence="2">CCHC-type domain-containing protein</fullName>
    </recommendedName>
</protein>
<keyword evidence="1" id="KW-0863">Zinc-finger</keyword>
<keyword evidence="1" id="KW-0862">Zinc</keyword>
<dbReference type="Gene3D" id="4.10.60.10">
    <property type="entry name" value="Zinc finger, CCHC-type"/>
    <property type="match status" value="1"/>
</dbReference>
<gene>
    <name evidence="3" type="ORF">g.12326</name>
</gene>
<dbReference type="EMBL" id="GEDC01026907">
    <property type="protein sequence ID" value="JAS10391.1"/>
    <property type="molecule type" value="Transcribed_RNA"/>
</dbReference>
<accession>A0A1B6CAB6</accession>
<dbReference type="GO" id="GO:0008270">
    <property type="term" value="F:zinc ion binding"/>
    <property type="evidence" value="ECO:0007669"/>
    <property type="project" value="UniProtKB-KW"/>
</dbReference>
<dbReference type="Pfam" id="PF00098">
    <property type="entry name" value="zf-CCHC"/>
    <property type="match status" value="1"/>
</dbReference>
<dbReference type="InterPro" id="IPR001878">
    <property type="entry name" value="Znf_CCHC"/>
</dbReference>
<keyword evidence="1" id="KW-0479">Metal-binding</keyword>
<evidence type="ECO:0000256" key="1">
    <source>
        <dbReference type="PROSITE-ProRule" id="PRU00047"/>
    </source>
</evidence>
<feature type="domain" description="CCHC-type" evidence="2">
    <location>
        <begin position="107"/>
        <end position="121"/>
    </location>
</feature>
<sequence length="145" mass="17009">MKVVKLKQRRLLKRITFYMFFGSPWANGSGLFDQLFLQVIINFENLSKCLKLSQPTRSLPEIKFRRPNSDVKLSQPTRSLPEIKFHRPNLDDSKLVIKKSKDLKRKKCYRCFIKGHLAKDCTFLKSCYICKSTEHLKGNCPNLKN</sequence>